<sequence>MSELVPAKQAVELVPLTPPRRRLTRAVQTEVDQPQINGLVGAAHVQAVAYVVAEAMTRASLLSALEARLAASDPVIADHLSGFVDDYVHVARSTVRKMGTL</sequence>
<dbReference type="EMBL" id="JADBEG010000001">
    <property type="protein sequence ID" value="MBE1500923.1"/>
    <property type="molecule type" value="Genomic_DNA"/>
</dbReference>
<keyword evidence="2" id="KW-1185">Reference proteome</keyword>
<dbReference type="Proteomes" id="UP000631670">
    <property type="component" value="Unassembled WGS sequence"/>
</dbReference>
<evidence type="ECO:0000313" key="1">
    <source>
        <dbReference type="EMBL" id="MBE1500923.1"/>
    </source>
</evidence>
<proteinExistence type="predicted"/>
<name>A0ABR9ICL1_9PSEU</name>
<evidence type="ECO:0000313" key="2">
    <source>
        <dbReference type="Proteomes" id="UP000631670"/>
    </source>
</evidence>
<accession>A0ABR9ICL1</accession>
<protein>
    <submittedName>
        <fullName evidence="1">Uncharacterized protein</fullName>
    </submittedName>
</protein>
<gene>
    <name evidence="1" type="ORF">H4696_008023</name>
</gene>
<reference evidence="1 2" key="1">
    <citation type="submission" date="2020-10" db="EMBL/GenBank/DDBJ databases">
        <title>Sequencing the genomes of 1000 actinobacteria strains.</title>
        <authorList>
            <person name="Klenk H.-P."/>
        </authorList>
    </citation>
    <scope>NUCLEOTIDE SEQUENCE [LARGE SCALE GENOMIC DNA]</scope>
    <source>
        <strain evidence="1 2">DSM 44653</strain>
    </source>
</reference>
<organism evidence="1 2">
    <name type="scientific">Amycolatopsis lexingtonensis</name>
    <dbReference type="NCBI Taxonomy" id="218822"/>
    <lineage>
        <taxon>Bacteria</taxon>
        <taxon>Bacillati</taxon>
        <taxon>Actinomycetota</taxon>
        <taxon>Actinomycetes</taxon>
        <taxon>Pseudonocardiales</taxon>
        <taxon>Pseudonocardiaceae</taxon>
        <taxon>Amycolatopsis</taxon>
    </lineage>
</organism>
<comment type="caution">
    <text evidence="1">The sequence shown here is derived from an EMBL/GenBank/DDBJ whole genome shotgun (WGS) entry which is preliminary data.</text>
</comment>
<dbReference type="RefSeq" id="WP_143265145.1">
    <property type="nucleotide sequence ID" value="NZ_JADBEG010000001.1"/>
</dbReference>